<evidence type="ECO:0000256" key="1">
    <source>
        <dbReference type="SAM" id="SignalP"/>
    </source>
</evidence>
<feature type="signal peptide" evidence="1">
    <location>
        <begin position="1"/>
        <end position="20"/>
    </location>
</feature>
<dbReference type="InterPro" id="IPR051532">
    <property type="entry name" value="Ester_Hydrolysis_Enzymes"/>
</dbReference>
<evidence type="ECO:0000313" key="3">
    <source>
        <dbReference type="EMBL" id="BBB92825.1"/>
    </source>
</evidence>
<feature type="domain" description="SGNH hydrolase-type esterase" evidence="2">
    <location>
        <begin position="236"/>
        <end position="405"/>
    </location>
</feature>
<dbReference type="InterPro" id="IPR036514">
    <property type="entry name" value="SGNH_hydro_sf"/>
</dbReference>
<dbReference type="GO" id="GO:0004622">
    <property type="term" value="F:phosphatidylcholine lysophospholipase activity"/>
    <property type="evidence" value="ECO:0007669"/>
    <property type="project" value="TreeGrafter"/>
</dbReference>
<dbReference type="Gene3D" id="2.60.40.10">
    <property type="entry name" value="Immunoglobulins"/>
    <property type="match status" value="1"/>
</dbReference>
<organism evidence="3 4">
    <name type="scientific">Methylomusa anaerophila</name>
    <dbReference type="NCBI Taxonomy" id="1930071"/>
    <lineage>
        <taxon>Bacteria</taxon>
        <taxon>Bacillati</taxon>
        <taxon>Bacillota</taxon>
        <taxon>Negativicutes</taxon>
        <taxon>Selenomonadales</taxon>
        <taxon>Sporomusaceae</taxon>
        <taxon>Methylomusa</taxon>
    </lineage>
</organism>
<dbReference type="Gene3D" id="3.40.50.1110">
    <property type="entry name" value="SGNH hydrolase"/>
    <property type="match status" value="1"/>
</dbReference>
<dbReference type="Pfam" id="PF13472">
    <property type="entry name" value="Lipase_GDSL_2"/>
    <property type="match status" value="1"/>
</dbReference>
<dbReference type="Proteomes" id="UP000276437">
    <property type="component" value="Chromosome"/>
</dbReference>
<dbReference type="InterPro" id="IPR013783">
    <property type="entry name" value="Ig-like_fold"/>
</dbReference>
<dbReference type="InterPro" id="IPR013830">
    <property type="entry name" value="SGNH_hydro"/>
</dbReference>
<dbReference type="PANTHER" id="PTHR30383:SF5">
    <property type="entry name" value="SGNH HYDROLASE-TYPE ESTERASE DOMAIN-CONTAINING PROTEIN"/>
    <property type="match status" value="1"/>
</dbReference>
<name>A0A348AP27_9FIRM</name>
<dbReference type="PANTHER" id="PTHR30383">
    <property type="entry name" value="THIOESTERASE 1/PROTEASE 1/LYSOPHOSPHOLIPASE L1"/>
    <property type="match status" value="1"/>
</dbReference>
<protein>
    <submittedName>
        <fullName evidence="3">GDSL-like Lipase/Acylhydrolase</fullName>
    </submittedName>
</protein>
<keyword evidence="1" id="KW-0732">Signal</keyword>
<feature type="chain" id="PRO_5039189558" evidence="1">
    <location>
        <begin position="21"/>
        <end position="427"/>
    </location>
</feature>
<accession>A0A348AP27</accession>
<keyword evidence="4" id="KW-1185">Reference proteome</keyword>
<gene>
    <name evidence="3" type="ORF">MAMMFC1_03531</name>
</gene>
<proteinExistence type="predicted"/>
<reference evidence="3 4" key="1">
    <citation type="journal article" date="2018" name="Int. J. Syst. Evol. Microbiol.">
        <title>Methylomusa anaerophila gen. nov., sp. nov., an anaerobic methanol-utilizing bacterium isolated from a microbial fuel cell.</title>
        <authorList>
            <person name="Amano N."/>
            <person name="Yamamuro A."/>
            <person name="Miyahara M."/>
            <person name="Kouzuma A."/>
            <person name="Abe T."/>
            <person name="Watanabe K."/>
        </authorList>
    </citation>
    <scope>NUCLEOTIDE SEQUENCE [LARGE SCALE GENOMIC DNA]</scope>
    <source>
        <strain evidence="3 4">MMFC1</strain>
    </source>
</reference>
<evidence type="ECO:0000313" key="4">
    <source>
        <dbReference type="Proteomes" id="UP000276437"/>
    </source>
</evidence>
<dbReference type="EMBL" id="AP018449">
    <property type="protein sequence ID" value="BBB92825.1"/>
    <property type="molecule type" value="Genomic_DNA"/>
</dbReference>
<dbReference type="AlphaFoldDB" id="A0A348AP27"/>
<evidence type="ECO:0000259" key="2">
    <source>
        <dbReference type="Pfam" id="PF13472"/>
    </source>
</evidence>
<dbReference type="KEGG" id="mana:MAMMFC1_03531"/>
<sequence length="427" mass="47444">MRKSIAISVCLILVFLVLQATPRSTYADLTTISKVRLSWKPVPDAVMYEFVITKNPAKSKREPVEEDIVFKKVDIYAPGYEVDVRPYADDLNGLWWQVRALNLDYQAISQFTPPQKVTEGELDPLSPLPTADLAARAFVPLYPSYSWIPVLHAASYEVQILSQPLAPENMNTQGILERSYAITGGTLFDCYDTHSYNQAGTWWWRVGARDVEGRLIGLWSEALPFSVRLTGTDVAAFGDSVTHGGGAVSNPPCDPAYDWTTYVGFPMRNLGCSGDTTWSMLQRFDADVLPFSPKVLVISGGVNDIRGGTPAAEVIDNLAAMREKCQQNGIFPVFVTLTPVNPTGIERIFQEKTSPDWQKEWTAVNMWVRSQNSYVDVSPSFIDLNVFMPSSLSTDGLHPDTKGKKIIGEAVGKFLEQRFSGYFDSVN</sequence>
<keyword evidence="3" id="KW-0378">Hydrolase</keyword>
<dbReference type="SUPFAM" id="SSF52266">
    <property type="entry name" value="SGNH hydrolase"/>
    <property type="match status" value="1"/>
</dbReference>